<proteinExistence type="predicted"/>
<comment type="caution">
    <text evidence="1">The sequence shown here is derived from an EMBL/GenBank/DDBJ whole genome shotgun (WGS) entry which is preliminary data.</text>
</comment>
<protein>
    <recommendedName>
        <fullName evidence="3">IDEAL domain-containing protein</fullName>
    </recommendedName>
</protein>
<evidence type="ECO:0008006" key="3">
    <source>
        <dbReference type="Google" id="ProtNLM"/>
    </source>
</evidence>
<evidence type="ECO:0000313" key="2">
    <source>
        <dbReference type="Proteomes" id="UP000228754"/>
    </source>
</evidence>
<name>A0A2A5ITE6_BACPU</name>
<evidence type="ECO:0000313" key="1">
    <source>
        <dbReference type="EMBL" id="PCK20289.1"/>
    </source>
</evidence>
<reference evidence="1 2" key="1">
    <citation type="submission" date="2017-06" db="EMBL/GenBank/DDBJ databases">
        <title>Draft Genome Sequence of Bacillus sp Strain 36R Isolated from saline sediment at Atanasia, Sonora, Mexico.</title>
        <authorList>
            <person name="Sanchez Diaz R."/>
            <person name="Quiroz Macias M.E."/>
            <person name="Ibarra Gamez J.C."/>
            <person name="Enciso Ibarra J."/>
            <person name="Gomez Gil B."/>
            <person name="Galaviz Silva L."/>
        </authorList>
    </citation>
    <scope>NUCLEOTIDE SEQUENCE [LARGE SCALE GENOMIC DNA]</scope>
    <source>
        <strain evidence="1 2">36R_ATNSAL</strain>
    </source>
</reference>
<accession>A0A2A5ITE6</accession>
<dbReference type="EMBL" id="NKHG01000100">
    <property type="protein sequence ID" value="PCK20289.1"/>
    <property type="molecule type" value="Genomic_DNA"/>
</dbReference>
<dbReference type="Proteomes" id="UP000228754">
    <property type="component" value="Unassembled WGS sequence"/>
</dbReference>
<dbReference type="AlphaFoldDB" id="A0A2A5ITE6"/>
<organism evidence="1 2">
    <name type="scientific">Bacillus pumilus</name>
    <name type="common">Bacillus mesentericus</name>
    <dbReference type="NCBI Taxonomy" id="1408"/>
    <lineage>
        <taxon>Bacteria</taxon>
        <taxon>Bacillati</taxon>
        <taxon>Bacillota</taxon>
        <taxon>Bacilli</taxon>
        <taxon>Bacillales</taxon>
        <taxon>Bacillaceae</taxon>
        <taxon>Bacillus</taxon>
    </lineage>
</organism>
<sequence length="93" mass="10755">MRNIVEGDWVEALGEVDRRMFHISGYVVKISEGEILVKTTKGKYTAVPKHWVKNLDVTITKDELKALIDLSLDIKDEHLFRMCVRDLQALQDK</sequence>
<dbReference type="OrthoDB" id="9882916at2"/>
<gene>
    <name evidence="1" type="ORF">CEY02_14030</name>
</gene>